<proteinExistence type="predicted"/>
<dbReference type="AlphaFoldDB" id="A0A1U7N975"/>
<evidence type="ECO:0000313" key="1">
    <source>
        <dbReference type="EMBL" id="OLT62510.1"/>
    </source>
</evidence>
<accession>A0A1U7N975</accession>
<dbReference type="Proteomes" id="UP000186657">
    <property type="component" value="Unassembled WGS sequence"/>
</dbReference>
<keyword evidence="2" id="KW-1185">Reference proteome</keyword>
<dbReference type="EMBL" id="MKZS01000001">
    <property type="protein sequence ID" value="OLT62510.1"/>
    <property type="molecule type" value="Genomic_DNA"/>
</dbReference>
<evidence type="ECO:0000313" key="2">
    <source>
        <dbReference type="Proteomes" id="UP000186657"/>
    </source>
</evidence>
<name>A0A1U7N975_9CYAN</name>
<reference evidence="1 2" key="1">
    <citation type="submission" date="2016-10" db="EMBL/GenBank/DDBJ databases">
        <title>Comparative genomics uncovers the prolific and rare metabolic potential of the cyanobacterial genus Moorea.</title>
        <authorList>
            <person name="Leao T."/>
            <person name="Castelao G."/>
            <person name="Korobeynikov A."/>
            <person name="Monroe E.A."/>
            <person name="Podell S."/>
            <person name="Glukhov E."/>
            <person name="Allen E."/>
            <person name="Gerwick W.H."/>
            <person name="Gerwick L."/>
        </authorList>
    </citation>
    <scope>NUCLEOTIDE SEQUENCE [LARGE SCALE GENOMIC DNA]</scope>
    <source>
        <strain evidence="1 2">PNG5-198</strain>
    </source>
</reference>
<organism evidence="1 2">
    <name type="scientific">Moorena bouillonii PNG</name>
    <dbReference type="NCBI Taxonomy" id="568701"/>
    <lineage>
        <taxon>Bacteria</taxon>
        <taxon>Bacillati</taxon>
        <taxon>Cyanobacteriota</taxon>
        <taxon>Cyanophyceae</taxon>
        <taxon>Coleofasciculales</taxon>
        <taxon>Coleofasciculaceae</taxon>
        <taxon>Moorena</taxon>
    </lineage>
</organism>
<sequence length="69" mass="7840">MLGECALVKEANQQAEQALVDWGNNKVNNFLPDFNLVMEVAQKDDIKFLTNLLNVYQLANCQEEAIKLQ</sequence>
<protein>
    <submittedName>
        <fullName evidence="1">Uncharacterized protein</fullName>
    </submittedName>
</protein>
<gene>
    <name evidence="1" type="ORF">BJP37_29265</name>
</gene>
<comment type="caution">
    <text evidence="1">The sequence shown here is derived from an EMBL/GenBank/DDBJ whole genome shotgun (WGS) entry which is preliminary data.</text>
</comment>